<protein>
    <recommendedName>
        <fullName evidence="3">NB-ARC domain-containing protein</fullName>
    </recommendedName>
</protein>
<keyword evidence="2" id="KW-1185">Reference proteome</keyword>
<name>A0ABQ4LMG9_9BACL</name>
<dbReference type="RefSeq" id="WP_212985716.1">
    <property type="nucleotide sequence ID" value="NZ_BORU01000004.1"/>
</dbReference>
<accession>A0ABQ4LMG9</accession>
<reference evidence="1 2" key="1">
    <citation type="submission" date="2021-03" db="EMBL/GenBank/DDBJ databases">
        <title>Antimicrobial resistance genes in bacteria isolated from Japanese honey, and their potential for conferring macrolide and lincosamide resistance in the American foulbrood pathogen Paenibacillus larvae.</title>
        <authorList>
            <person name="Okamoto M."/>
            <person name="Kumagai M."/>
            <person name="Kanamori H."/>
            <person name="Takamatsu D."/>
        </authorList>
    </citation>
    <scope>NUCLEOTIDE SEQUENCE [LARGE SCALE GENOMIC DNA]</scope>
    <source>
        <strain evidence="1 2">J21TS7</strain>
    </source>
</reference>
<sequence>MFISSKQCSEFDSILKEFEVGLRSFISEQILQKHKDYNSFETLIMTLKNAFDTSNIGVKPLLFQKYIGKITKWLKDGNLKSFYESIVFAFNCYDKKSHYQDSDVPYLSEIIDIMFLLNEPYFTEYIKRFGREFESTLNLYLIVRNACSHPGSRRVSLDEARQIIHFIFMSLSTLEEKYFWYVSGEDLKKEITALLTKLDSKPILKHNLYSVSLVHEQLLMRETEYDLMNQYLLTNRRKSSSVVLHGYGGVGKTALALEFCYNLLDKVNEGMYSYDFICWASSKSNKLAFDRSGIIKIKNFEPQYETFNDLCEIFASVLGCDNSKEESILEYFNSCSQGLIIIDNYENIVGLERTRLENFINECPHHIQFIITSRQEEEIADKRIEINGFKEIKAGSQFIGDYCKLRSYRHEFDQQEIQDFLTLSCGNTLVITLMLDRIIDGIMSIRSSIDSMRHLPNREIDEIAEFMYRNMFDNIISEYELKYNGLKDVLNIILLHREPMDFYSIHELSGIDAASLNEILSLFIKKFIINRINGLYELNEMALKFVSLKLLPDRQGVLTLVEKINDYRRRNDEAIEKLRLDMTRNPKLREIMEDWQPIANSDTLAIAQAYNLFDESNRKLRRMKDISGYLAETEEEFNRLFRRSGHPYISFQKARIYKLFLAKARDYSMRKYLLEQMNTSFEDAYLIICKGGYNHVLQSPSYPALLKLYGMYHLIDNDNVFEAIKYLEISSDIYIAREDQSENAANAFYHLAQGCCKAFIDSKDGIYLRKASRVIEKSFICFKNQENQEKLQEVSLLHIFVQFYTNAASKKATTSSINQQKVNLKPRMKYIIENLKRDLYSA</sequence>
<dbReference type="Gene3D" id="3.40.50.300">
    <property type="entry name" value="P-loop containing nucleotide triphosphate hydrolases"/>
    <property type="match status" value="1"/>
</dbReference>
<organism evidence="1 2">
    <name type="scientific">Paenibacillus cineris</name>
    <dbReference type="NCBI Taxonomy" id="237530"/>
    <lineage>
        <taxon>Bacteria</taxon>
        <taxon>Bacillati</taxon>
        <taxon>Bacillota</taxon>
        <taxon>Bacilli</taxon>
        <taxon>Bacillales</taxon>
        <taxon>Paenibacillaceae</taxon>
        <taxon>Paenibacillus</taxon>
    </lineage>
</organism>
<dbReference type="Proteomes" id="UP000676601">
    <property type="component" value="Unassembled WGS sequence"/>
</dbReference>
<dbReference type="InterPro" id="IPR027417">
    <property type="entry name" value="P-loop_NTPase"/>
</dbReference>
<evidence type="ECO:0008006" key="3">
    <source>
        <dbReference type="Google" id="ProtNLM"/>
    </source>
</evidence>
<evidence type="ECO:0000313" key="2">
    <source>
        <dbReference type="Proteomes" id="UP000676601"/>
    </source>
</evidence>
<comment type="caution">
    <text evidence="1">The sequence shown here is derived from an EMBL/GenBank/DDBJ whole genome shotgun (WGS) entry which is preliminary data.</text>
</comment>
<dbReference type="SUPFAM" id="SSF52540">
    <property type="entry name" value="P-loop containing nucleoside triphosphate hydrolases"/>
    <property type="match status" value="1"/>
</dbReference>
<evidence type="ECO:0000313" key="1">
    <source>
        <dbReference type="EMBL" id="GIO57465.1"/>
    </source>
</evidence>
<proteinExistence type="predicted"/>
<gene>
    <name evidence="1" type="ORF">J21TS7_57830</name>
</gene>
<dbReference type="EMBL" id="BORU01000004">
    <property type="protein sequence ID" value="GIO57465.1"/>
    <property type="molecule type" value="Genomic_DNA"/>
</dbReference>